<dbReference type="Pfam" id="PF02591">
    <property type="entry name" value="Zn_ribbon_9"/>
    <property type="match status" value="1"/>
</dbReference>
<evidence type="ECO:0000256" key="1">
    <source>
        <dbReference type="SAM" id="MobiDB-lite"/>
    </source>
</evidence>
<feature type="domain" description="C4-type zinc ribbon" evidence="2">
    <location>
        <begin position="246"/>
        <end position="280"/>
    </location>
</feature>
<dbReference type="PANTHER" id="PTHR39082:SF1">
    <property type="entry name" value="SCAVENGER RECEPTOR CLASS A MEMBER 3"/>
    <property type="match status" value="1"/>
</dbReference>
<feature type="region of interest" description="Disordered" evidence="1">
    <location>
        <begin position="166"/>
        <end position="185"/>
    </location>
</feature>
<evidence type="ECO:0000313" key="5">
    <source>
        <dbReference type="Proteomes" id="UP001519325"/>
    </source>
</evidence>
<dbReference type="InterPro" id="IPR056003">
    <property type="entry name" value="CT398_CC_hairpin"/>
</dbReference>
<protein>
    <submittedName>
        <fullName evidence="4">Nucleic acid-binding Zn-ribbon protein</fullName>
    </submittedName>
</protein>
<evidence type="ECO:0000259" key="3">
    <source>
        <dbReference type="Pfam" id="PF24481"/>
    </source>
</evidence>
<proteinExistence type="predicted"/>
<evidence type="ECO:0000313" key="4">
    <source>
        <dbReference type="EMBL" id="MBP2193897.1"/>
    </source>
</evidence>
<dbReference type="InterPro" id="IPR003743">
    <property type="entry name" value="Zf-RING_7"/>
</dbReference>
<dbReference type="PANTHER" id="PTHR39082">
    <property type="entry name" value="PHOSPHOLIPASE C-BETA-2-RELATED"/>
    <property type="match status" value="1"/>
</dbReference>
<accession>A0ABS4QQA5</accession>
<dbReference type="EMBL" id="JAGGMR010000001">
    <property type="protein sequence ID" value="MBP2193897.1"/>
    <property type="molecule type" value="Genomic_DNA"/>
</dbReference>
<gene>
    <name evidence="4" type="ORF">BJ987_006798</name>
</gene>
<dbReference type="Proteomes" id="UP001519325">
    <property type="component" value="Unassembled WGS sequence"/>
</dbReference>
<comment type="caution">
    <text evidence="4">The sequence shown here is derived from an EMBL/GenBank/DDBJ whole genome shotgun (WGS) entry which is preliminary data.</text>
</comment>
<sequence length="288" mass="31928">MAGLGTGNGRQPVRTGVPWSLGIRRLRRPDAAHPSIAFRSFPALNVEPPVQAKLLQLAAVDAELTRIAHRRTVLPEQQEVARLEAERNKHKDAAVAVEIQIDDLDRDIRKLEGEVDAVRKREERDRAMLSSGNVAAKQLSEIQHELGSLERRRSVLEDELLEVMERREASASDHDHAGARLSKTEQELSDAQRLRDEALADLDVAQARCDQDRTALVQLFPAELLTVYDKQRIQNGVGAALLQARKCGACRIELDRGEIARIAKAAPESVVRCPECGAIMVRTKESGL</sequence>
<dbReference type="InterPro" id="IPR052376">
    <property type="entry name" value="Oxidative_Scav/Glycosyltrans"/>
</dbReference>
<dbReference type="Gene3D" id="1.10.287.1490">
    <property type="match status" value="1"/>
</dbReference>
<organism evidence="4 5">
    <name type="scientific">Nocardia goodfellowii</name>
    <dbReference type="NCBI Taxonomy" id="882446"/>
    <lineage>
        <taxon>Bacteria</taxon>
        <taxon>Bacillati</taxon>
        <taxon>Actinomycetota</taxon>
        <taxon>Actinomycetes</taxon>
        <taxon>Mycobacteriales</taxon>
        <taxon>Nocardiaceae</taxon>
        <taxon>Nocardia</taxon>
    </lineage>
</organism>
<reference evidence="4 5" key="1">
    <citation type="submission" date="2021-03" db="EMBL/GenBank/DDBJ databases">
        <title>Sequencing the genomes of 1000 actinobacteria strains.</title>
        <authorList>
            <person name="Klenk H.-P."/>
        </authorList>
    </citation>
    <scope>NUCLEOTIDE SEQUENCE [LARGE SCALE GENOMIC DNA]</scope>
    <source>
        <strain evidence="4 5">DSM 45516</strain>
    </source>
</reference>
<name>A0ABS4QQA5_9NOCA</name>
<feature type="domain" description="CT398-like coiled coil hairpin" evidence="3">
    <location>
        <begin position="57"/>
        <end position="236"/>
    </location>
</feature>
<keyword evidence="5" id="KW-1185">Reference proteome</keyword>
<evidence type="ECO:0000259" key="2">
    <source>
        <dbReference type="Pfam" id="PF02591"/>
    </source>
</evidence>
<dbReference type="Pfam" id="PF24481">
    <property type="entry name" value="CT398_CC"/>
    <property type="match status" value="1"/>
</dbReference>